<dbReference type="Gene3D" id="6.10.340.10">
    <property type="match status" value="1"/>
</dbReference>
<keyword evidence="8 11" id="KW-1133">Transmembrane helix</keyword>
<keyword evidence="5" id="KW-0808">Transferase</keyword>
<evidence type="ECO:0000256" key="11">
    <source>
        <dbReference type="SAM" id="Phobius"/>
    </source>
</evidence>
<dbReference type="Pfam" id="PF00512">
    <property type="entry name" value="HisKA"/>
    <property type="match status" value="1"/>
</dbReference>
<sequence length="439" mass="47600">MTARGTSRARRILAAALPWNRLGLRARLTLLYGGLFFAGSSAVLWVGHLMTARALDQRLVMKFAKLTGLGDPLTELRLTPTLVGAVPQLVQTEVEQRAADVLQETTRSSLLVMVLTGIVALLLGHLVAARALRPLGRVTETARRLSESRPHERIALNERIALRGPQDEVKRLADTFDAMLDRLHRVFDAQRRFIANASHELRTPLAINRTVLEVSLEEPAASEDLKALARALLGTNARYERLIDGLLLLAQSEQELTVSRPVDLRHVVRVVLDEQALAPRKRGVVVHQDLRPAVVQGDPLLLERCVANMVENAVKYNVRDGDVWVTLRVDDAAGEVVVTVENTGPQVPPYEVDDLFEPFRRLHGERVRSAGGAGLGLSIVRAIVDAHGGAITARARSEGGLAVTVRLPAVPGAGDDPGEKASGRARLTAAISGDPALHG</sequence>
<dbReference type="PANTHER" id="PTHR45436:SF5">
    <property type="entry name" value="SENSOR HISTIDINE KINASE TRCS"/>
    <property type="match status" value="1"/>
</dbReference>
<feature type="domain" description="Histidine kinase" evidence="12">
    <location>
        <begin position="196"/>
        <end position="411"/>
    </location>
</feature>
<dbReference type="SMART" id="SM00388">
    <property type="entry name" value="HisKA"/>
    <property type="match status" value="1"/>
</dbReference>
<evidence type="ECO:0000256" key="5">
    <source>
        <dbReference type="ARBA" id="ARBA00022679"/>
    </source>
</evidence>
<evidence type="ECO:0000256" key="1">
    <source>
        <dbReference type="ARBA" id="ARBA00000085"/>
    </source>
</evidence>
<keyword evidence="7 14" id="KW-0418">Kinase</keyword>
<evidence type="ECO:0000256" key="4">
    <source>
        <dbReference type="ARBA" id="ARBA00022553"/>
    </source>
</evidence>
<evidence type="ECO:0000256" key="10">
    <source>
        <dbReference type="ARBA" id="ARBA00023136"/>
    </source>
</evidence>
<dbReference type="SUPFAM" id="SSF158472">
    <property type="entry name" value="HAMP domain-like"/>
    <property type="match status" value="1"/>
</dbReference>
<comment type="subcellular location">
    <subcellularLocation>
        <location evidence="2">Cell membrane</location>
    </subcellularLocation>
</comment>
<dbReference type="InterPro" id="IPR036097">
    <property type="entry name" value="HisK_dim/P_sf"/>
</dbReference>
<comment type="catalytic activity">
    <reaction evidence="1">
        <text>ATP + protein L-histidine = ADP + protein N-phospho-L-histidine.</text>
        <dbReference type="EC" id="2.7.13.3"/>
    </reaction>
</comment>
<dbReference type="EC" id="2.7.13.3" evidence="3"/>
<organism evidence="14 15">
    <name type="scientific">Microtetraspora fusca</name>
    <dbReference type="NCBI Taxonomy" id="1997"/>
    <lineage>
        <taxon>Bacteria</taxon>
        <taxon>Bacillati</taxon>
        <taxon>Actinomycetota</taxon>
        <taxon>Actinomycetes</taxon>
        <taxon>Streptosporangiales</taxon>
        <taxon>Streptosporangiaceae</taxon>
        <taxon>Microtetraspora</taxon>
    </lineage>
</organism>
<evidence type="ECO:0000256" key="8">
    <source>
        <dbReference type="ARBA" id="ARBA00022989"/>
    </source>
</evidence>
<dbReference type="InterPro" id="IPR003660">
    <property type="entry name" value="HAMP_dom"/>
</dbReference>
<dbReference type="PROSITE" id="PS50885">
    <property type="entry name" value="HAMP"/>
    <property type="match status" value="1"/>
</dbReference>
<proteinExistence type="predicted"/>
<dbReference type="EMBL" id="JBIAXI010000002">
    <property type="protein sequence ID" value="MFF4772101.1"/>
    <property type="molecule type" value="Genomic_DNA"/>
</dbReference>
<protein>
    <recommendedName>
        <fullName evidence="3">histidine kinase</fullName>
        <ecNumber evidence="3">2.7.13.3</ecNumber>
    </recommendedName>
</protein>
<dbReference type="SUPFAM" id="SSF55874">
    <property type="entry name" value="ATPase domain of HSP90 chaperone/DNA topoisomerase II/histidine kinase"/>
    <property type="match status" value="1"/>
</dbReference>
<feature type="transmembrane region" description="Helical" evidence="11">
    <location>
        <begin position="110"/>
        <end position="128"/>
    </location>
</feature>
<dbReference type="InterPro" id="IPR036890">
    <property type="entry name" value="HATPase_C_sf"/>
</dbReference>
<name>A0ABW6UZF3_MICFU</name>
<dbReference type="PRINTS" id="PR00344">
    <property type="entry name" value="BCTRLSENSOR"/>
</dbReference>
<keyword evidence="4" id="KW-0597">Phosphoprotein</keyword>
<dbReference type="RefSeq" id="WP_387340620.1">
    <property type="nucleotide sequence ID" value="NZ_JBIAXI010000002.1"/>
</dbReference>
<dbReference type="Proteomes" id="UP001602119">
    <property type="component" value="Unassembled WGS sequence"/>
</dbReference>
<evidence type="ECO:0000256" key="2">
    <source>
        <dbReference type="ARBA" id="ARBA00004236"/>
    </source>
</evidence>
<dbReference type="CDD" id="cd06225">
    <property type="entry name" value="HAMP"/>
    <property type="match status" value="1"/>
</dbReference>
<feature type="transmembrane region" description="Helical" evidence="11">
    <location>
        <begin position="30"/>
        <end position="51"/>
    </location>
</feature>
<reference evidence="14 15" key="1">
    <citation type="submission" date="2024-10" db="EMBL/GenBank/DDBJ databases">
        <title>The Natural Products Discovery Center: Release of the First 8490 Sequenced Strains for Exploring Actinobacteria Biosynthetic Diversity.</title>
        <authorList>
            <person name="Kalkreuter E."/>
            <person name="Kautsar S.A."/>
            <person name="Yang D."/>
            <person name="Bader C.D."/>
            <person name="Teijaro C.N."/>
            <person name="Fluegel L."/>
            <person name="Davis C.M."/>
            <person name="Simpson J.R."/>
            <person name="Lauterbach L."/>
            <person name="Steele A.D."/>
            <person name="Gui C."/>
            <person name="Meng S."/>
            <person name="Li G."/>
            <person name="Viehrig K."/>
            <person name="Ye F."/>
            <person name="Su P."/>
            <person name="Kiefer A.F."/>
            <person name="Nichols A."/>
            <person name="Cepeda A.J."/>
            <person name="Yan W."/>
            <person name="Fan B."/>
            <person name="Jiang Y."/>
            <person name="Adhikari A."/>
            <person name="Zheng C.-J."/>
            <person name="Schuster L."/>
            <person name="Cowan T.M."/>
            <person name="Smanski M.J."/>
            <person name="Chevrette M.G."/>
            <person name="De Carvalho L.P.S."/>
            <person name="Shen B."/>
        </authorList>
    </citation>
    <scope>NUCLEOTIDE SEQUENCE [LARGE SCALE GENOMIC DNA]</scope>
    <source>
        <strain evidence="14 15">NPDC001281</strain>
    </source>
</reference>
<evidence type="ECO:0000256" key="7">
    <source>
        <dbReference type="ARBA" id="ARBA00022777"/>
    </source>
</evidence>
<dbReference type="InterPro" id="IPR050428">
    <property type="entry name" value="TCS_sensor_his_kinase"/>
</dbReference>
<dbReference type="Gene3D" id="3.30.565.10">
    <property type="entry name" value="Histidine kinase-like ATPase, C-terminal domain"/>
    <property type="match status" value="1"/>
</dbReference>
<keyword evidence="15" id="KW-1185">Reference proteome</keyword>
<evidence type="ECO:0000313" key="15">
    <source>
        <dbReference type="Proteomes" id="UP001602119"/>
    </source>
</evidence>
<dbReference type="CDD" id="cd00082">
    <property type="entry name" value="HisKA"/>
    <property type="match status" value="1"/>
</dbReference>
<dbReference type="CDD" id="cd00075">
    <property type="entry name" value="HATPase"/>
    <property type="match status" value="1"/>
</dbReference>
<dbReference type="Pfam" id="PF02518">
    <property type="entry name" value="HATPase_c"/>
    <property type="match status" value="1"/>
</dbReference>
<dbReference type="PROSITE" id="PS50109">
    <property type="entry name" value="HIS_KIN"/>
    <property type="match status" value="1"/>
</dbReference>
<dbReference type="SMART" id="SM00387">
    <property type="entry name" value="HATPase_c"/>
    <property type="match status" value="1"/>
</dbReference>
<accession>A0ABW6UZF3</accession>
<keyword evidence="6 11" id="KW-0812">Transmembrane</keyword>
<feature type="domain" description="HAMP" evidence="13">
    <location>
        <begin position="129"/>
        <end position="188"/>
    </location>
</feature>
<evidence type="ECO:0000259" key="13">
    <source>
        <dbReference type="PROSITE" id="PS50885"/>
    </source>
</evidence>
<comment type="caution">
    <text evidence="14">The sequence shown here is derived from an EMBL/GenBank/DDBJ whole genome shotgun (WGS) entry which is preliminary data.</text>
</comment>
<gene>
    <name evidence="14" type="ORF">ACFY05_04520</name>
</gene>
<evidence type="ECO:0000256" key="3">
    <source>
        <dbReference type="ARBA" id="ARBA00012438"/>
    </source>
</evidence>
<dbReference type="InterPro" id="IPR003594">
    <property type="entry name" value="HATPase_dom"/>
</dbReference>
<dbReference type="Gene3D" id="1.10.287.130">
    <property type="match status" value="1"/>
</dbReference>
<dbReference type="InterPro" id="IPR005467">
    <property type="entry name" value="His_kinase_dom"/>
</dbReference>
<evidence type="ECO:0000259" key="12">
    <source>
        <dbReference type="PROSITE" id="PS50109"/>
    </source>
</evidence>
<evidence type="ECO:0000256" key="6">
    <source>
        <dbReference type="ARBA" id="ARBA00022692"/>
    </source>
</evidence>
<evidence type="ECO:0000313" key="14">
    <source>
        <dbReference type="EMBL" id="MFF4772101.1"/>
    </source>
</evidence>
<dbReference type="InterPro" id="IPR003661">
    <property type="entry name" value="HisK_dim/P_dom"/>
</dbReference>
<keyword evidence="9" id="KW-0902">Two-component regulatory system</keyword>
<keyword evidence="10 11" id="KW-0472">Membrane</keyword>
<dbReference type="PANTHER" id="PTHR45436">
    <property type="entry name" value="SENSOR HISTIDINE KINASE YKOH"/>
    <property type="match status" value="1"/>
</dbReference>
<dbReference type="InterPro" id="IPR004358">
    <property type="entry name" value="Sig_transdc_His_kin-like_C"/>
</dbReference>
<dbReference type="SMART" id="SM00304">
    <property type="entry name" value="HAMP"/>
    <property type="match status" value="1"/>
</dbReference>
<dbReference type="SUPFAM" id="SSF47384">
    <property type="entry name" value="Homodimeric domain of signal transducing histidine kinase"/>
    <property type="match status" value="1"/>
</dbReference>
<dbReference type="GO" id="GO:0016301">
    <property type="term" value="F:kinase activity"/>
    <property type="evidence" value="ECO:0007669"/>
    <property type="project" value="UniProtKB-KW"/>
</dbReference>
<evidence type="ECO:0000256" key="9">
    <source>
        <dbReference type="ARBA" id="ARBA00023012"/>
    </source>
</evidence>
<dbReference type="Pfam" id="PF00672">
    <property type="entry name" value="HAMP"/>
    <property type="match status" value="1"/>
</dbReference>